<proteinExistence type="predicted"/>
<reference evidence="1" key="1">
    <citation type="submission" date="2023-08" db="EMBL/GenBank/DDBJ databases">
        <authorList>
            <person name="Chen Y."/>
            <person name="Shah S."/>
            <person name="Dougan E. K."/>
            <person name="Thang M."/>
            <person name="Chan C."/>
        </authorList>
    </citation>
    <scope>NUCLEOTIDE SEQUENCE</scope>
</reference>
<gene>
    <name evidence="1" type="ORF">EVOR1521_LOCUS28181</name>
</gene>
<organism evidence="1 2">
    <name type="scientific">Effrenium voratum</name>
    <dbReference type="NCBI Taxonomy" id="2562239"/>
    <lineage>
        <taxon>Eukaryota</taxon>
        <taxon>Sar</taxon>
        <taxon>Alveolata</taxon>
        <taxon>Dinophyceae</taxon>
        <taxon>Suessiales</taxon>
        <taxon>Symbiodiniaceae</taxon>
        <taxon>Effrenium</taxon>
    </lineage>
</organism>
<evidence type="ECO:0000313" key="1">
    <source>
        <dbReference type="EMBL" id="CAJ1406145.1"/>
    </source>
</evidence>
<dbReference type="AlphaFoldDB" id="A0AA36NBF1"/>
<dbReference type="Proteomes" id="UP001178507">
    <property type="component" value="Unassembled WGS sequence"/>
</dbReference>
<comment type="caution">
    <text evidence="1">The sequence shown here is derived from an EMBL/GenBank/DDBJ whole genome shotgun (WGS) entry which is preliminary data.</text>
</comment>
<keyword evidence="2" id="KW-1185">Reference proteome</keyword>
<name>A0AA36NBF1_9DINO</name>
<protein>
    <submittedName>
        <fullName evidence="1">Uncharacterized protein</fullName>
    </submittedName>
</protein>
<feature type="non-terminal residue" evidence="1">
    <location>
        <position position="50"/>
    </location>
</feature>
<sequence length="50" mass="5602">CELKLPLRFDKVCVYPGHKDHLAVVRSSAVRVVSITKSFETYIAKLQPGT</sequence>
<accession>A0AA36NBF1</accession>
<evidence type="ECO:0000313" key="2">
    <source>
        <dbReference type="Proteomes" id="UP001178507"/>
    </source>
</evidence>
<dbReference type="EMBL" id="CAUJNA010003616">
    <property type="protein sequence ID" value="CAJ1406145.1"/>
    <property type="molecule type" value="Genomic_DNA"/>
</dbReference>